<proteinExistence type="predicted"/>
<organism evidence="2 3">
    <name type="scientific">Hibiscus syriacus</name>
    <name type="common">Rose of Sharon</name>
    <dbReference type="NCBI Taxonomy" id="106335"/>
    <lineage>
        <taxon>Eukaryota</taxon>
        <taxon>Viridiplantae</taxon>
        <taxon>Streptophyta</taxon>
        <taxon>Embryophyta</taxon>
        <taxon>Tracheophyta</taxon>
        <taxon>Spermatophyta</taxon>
        <taxon>Magnoliopsida</taxon>
        <taxon>eudicotyledons</taxon>
        <taxon>Gunneridae</taxon>
        <taxon>Pentapetalae</taxon>
        <taxon>rosids</taxon>
        <taxon>malvids</taxon>
        <taxon>Malvales</taxon>
        <taxon>Malvaceae</taxon>
        <taxon>Malvoideae</taxon>
        <taxon>Hibiscus</taxon>
    </lineage>
</organism>
<dbReference type="AlphaFoldDB" id="A0A6A2Z510"/>
<dbReference type="Proteomes" id="UP000436088">
    <property type="component" value="Unassembled WGS sequence"/>
</dbReference>
<evidence type="ECO:0000313" key="3">
    <source>
        <dbReference type="Proteomes" id="UP000436088"/>
    </source>
</evidence>
<dbReference type="EMBL" id="VEPZ02001215">
    <property type="protein sequence ID" value="KAE8686529.1"/>
    <property type="molecule type" value="Genomic_DNA"/>
</dbReference>
<feature type="region of interest" description="Disordered" evidence="1">
    <location>
        <begin position="21"/>
        <end position="45"/>
    </location>
</feature>
<accession>A0A6A2Z510</accession>
<gene>
    <name evidence="2" type="ORF">F3Y22_tig00111059pilonHSYRG00182</name>
</gene>
<dbReference type="InterPro" id="IPR022251">
    <property type="entry name" value="DUF3774_wound-induced"/>
</dbReference>
<name>A0A6A2Z510_HIBSY</name>
<evidence type="ECO:0000256" key="1">
    <source>
        <dbReference type="SAM" id="MobiDB-lite"/>
    </source>
</evidence>
<protein>
    <submittedName>
        <fullName evidence="2">Uncharacterized protein</fullName>
    </submittedName>
</protein>
<sequence>MSSTSRAWIVAASMGDVEALKDQGQPSSMPRTMSGMLLRPGTSLPNPQLQFQKDCAGMTSQQSEESSRKVMYLSCWGPN</sequence>
<dbReference type="Pfam" id="PF12609">
    <property type="entry name" value="DUF3774"/>
    <property type="match status" value="1"/>
</dbReference>
<comment type="caution">
    <text evidence="2">The sequence shown here is derived from an EMBL/GenBank/DDBJ whole genome shotgun (WGS) entry which is preliminary data.</text>
</comment>
<keyword evidence="3" id="KW-1185">Reference proteome</keyword>
<dbReference type="PANTHER" id="PTHR33090">
    <property type="entry name" value="DUF3774 DOMAIN PROTEIN-RELATED"/>
    <property type="match status" value="1"/>
</dbReference>
<evidence type="ECO:0000313" key="2">
    <source>
        <dbReference type="EMBL" id="KAE8686529.1"/>
    </source>
</evidence>
<reference evidence="2" key="1">
    <citation type="submission" date="2019-09" db="EMBL/GenBank/DDBJ databases">
        <title>Draft genome information of white flower Hibiscus syriacus.</title>
        <authorList>
            <person name="Kim Y.-M."/>
        </authorList>
    </citation>
    <scope>NUCLEOTIDE SEQUENCE [LARGE SCALE GENOMIC DNA]</scope>
    <source>
        <strain evidence="2">YM2019G1</strain>
    </source>
</reference>